<evidence type="ECO:0000256" key="3">
    <source>
        <dbReference type="ARBA" id="ARBA00023015"/>
    </source>
</evidence>
<evidence type="ECO:0000313" key="9">
    <source>
        <dbReference type="EMBL" id="MBO1515008.1"/>
    </source>
</evidence>
<dbReference type="InterPro" id="IPR011608">
    <property type="entry name" value="PRD"/>
</dbReference>
<keyword evidence="5" id="KW-0804">Transcription</keyword>
<sequence length="658" mass="75062">MLNNRLIEIIKELLAYEVPITSEYLSKLVGVTSRTIRNDISTLNLELKKIGVKIDAQRGVGYFLEPKPNKEIRELIEELFQIHETFGNQDLPILPEERVLYILKRIIMADDYITIEQIANELFVSKSTVDNDLKIVEKLLSKFDVSLYKKPNYGIKLVGIEMNIRFCLSDCLSNMKSEQSRDAMNNSDPSFVEGIDVNLIKAITNNHIQHLPINIAEMPVNNLIMHIAIGIQRIKKGKNIEPNTLEIKDIEEQREYHVATNIVKALEKEFSIKIPKEEIAYITIHLLGAKQFQGGNLLHDDFIELIGESNYQLVIDILSEINREYRIELLEDKELVYGLGLHLRSAMNRMRYKMNLRNPMLQEIKNSYPFPFELAIVASNIILREQQISINEDEIGYIAVHLAASIERIKNKKKREVRRVAIVCASGMGTAKLLAASIESKFPGLNIVGTYPSYSIKDIENEDVDLILSTVSVKEERTIPILHINALLTDKDVDMVNDYISRKYLNDDKEKSFEKLQNLFSEDLFFSQIDKRDPAETIKTMASTLNSKGYVDDSYVDSVLEREQISPTSIGNLVAIPHPLKPNALDSCIAIGILKKPINWGGSNVQLVLLLALNERDKEEFSTLFNRLWKLVEDKKLVAELCKTASFSEIVSKLEKTK</sequence>
<feature type="domain" description="PTS EIIA type-2" evidence="6">
    <location>
        <begin position="518"/>
        <end position="657"/>
    </location>
</feature>
<dbReference type="CDD" id="cd05568">
    <property type="entry name" value="PTS_IIB_bgl_like"/>
    <property type="match status" value="1"/>
</dbReference>
<dbReference type="Gene3D" id="3.40.50.2300">
    <property type="match status" value="1"/>
</dbReference>
<dbReference type="CDD" id="cd00211">
    <property type="entry name" value="PTS_IIA_fru"/>
    <property type="match status" value="1"/>
</dbReference>
<dbReference type="InterPro" id="IPR002178">
    <property type="entry name" value="PTS_EIIA_type-2_dom"/>
</dbReference>
<keyword evidence="1" id="KW-0808">Transferase</keyword>
<dbReference type="Pfam" id="PF08279">
    <property type="entry name" value="HTH_11"/>
    <property type="match status" value="1"/>
</dbReference>
<reference evidence="9 10" key="1">
    <citation type="submission" date="2021-03" db="EMBL/GenBank/DDBJ databases">
        <title>Whole genome sequence of Metabacillus bambusae BG109.</title>
        <authorList>
            <person name="Jeong J.W."/>
        </authorList>
    </citation>
    <scope>NUCLEOTIDE SEQUENCE [LARGE SCALE GENOMIC DNA]</scope>
    <source>
        <strain evidence="9 10">BG109</strain>
    </source>
</reference>
<dbReference type="EMBL" id="JAGDEL010000029">
    <property type="protein sequence ID" value="MBO1515008.1"/>
    <property type="molecule type" value="Genomic_DNA"/>
</dbReference>
<protein>
    <submittedName>
        <fullName evidence="9">Transcription antiterminator</fullName>
    </submittedName>
</protein>
<dbReference type="PANTHER" id="PTHR30185:SF13">
    <property type="entry name" value="LICABCH OPERON REGULATOR-RELATED"/>
    <property type="match status" value="1"/>
</dbReference>
<evidence type="ECO:0000259" key="7">
    <source>
        <dbReference type="PROSITE" id="PS51099"/>
    </source>
</evidence>
<dbReference type="Pfam" id="PF00874">
    <property type="entry name" value="PRD"/>
    <property type="match status" value="2"/>
</dbReference>
<evidence type="ECO:0000256" key="2">
    <source>
        <dbReference type="ARBA" id="ARBA00022737"/>
    </source>
</evidence>
<dbReference type="Pfam" id="PF05043">
    <property type="entry name" value="Mga"/>
    <property type="match status" value="1"/>
</dbReference>
<dbReference type="InterPro" id="IPR036390">
    <property type="entry name" value="WH_DNA-bd_sf"/>
</dbReference>
<keyword evidence="2" id="KW-0677">Repeat</keyword>
<feature type="domain" description="PTS EIIB type-2" evidence="7">
    <location>
        <begin position="418"/>
        <end position="508"/>
    </location>
</feature>
<name>A0ABS3N9Z6_9BACI</name>
<evidence type="ECO:0000256" key="4">
    <source>
        <dbReference type="ARBA" id="ARBA00023159"/>
    </source>
</evidence>
<dbReference type="PROSITE" id="PS51372">
    <property type="entry name" value="PRD_2"/>
    <property type="match status" value="2"/>
</dbReference>
<dbReference type="PROSITE" id="PS51099">
    <property type="entry name" value="PTS_EIIB_TYPE_2"/>
    <property type="match status" value="1"/>
</dbReference>
<dbReference type="SUPFAM" id="SSF63520">
    <property type="entry name" value="PTS-regulatory domain, PRD"/>
    <property type="match status" value="2"/>
</dbReference>
<dbReference type="InterPro" id="IPR016152">
    <property type="entry name" value="PTrfase/Anion_transptr"/>
</dbReference>
<gene>
    <name evidence="9" type="ORF">I7822_25625</name>
</gene>
<dbReference type="InterPro" id="IPR050661">
    <property type="entry name" value="BglG_antiterminators"/>
</dbReference>
<dbReference type="InterPro" id="IPR007737">
    <property type="entry name" value="Mga_HTH"/>
</dbReference>
<organism evidence="9 10">
    <name type="scientific">Metabacillus bambusae</name>
    <dbReference type="NCBI Taxonomy" id="2795218"/>
    <lineage>
        <taxon>Bacteria</taxon>
        <taxon>Bacillati</taxon>
        <taxon>Bacillota</taxon>
        <taxon>Bacilli</taxon>
        <taxon>Bacillales</taxon>
        <taxon>Bacillaceae</taxon>
        <taxon>Metabacillus</taxon>
    </lineage>
</organism>
<dbReference type="Gene3D" id="1.10.1790.10">
    <property type="entry name" value="PRD domain"/>
    <property type="match status" value="2"/>
</dbReference>
<dbReference type="InterPro" id="IPR036634">
    <property type="entry name" value="PRD_sf"/>
</dbReference>
<evidence type="ECO:0000313" key="10">
    <source>
        <dbReference type="Proteomes" id="UP000663981"/>
    </source>
</evidence>
<dbReference type="InterPro" id="IPR013196">
    <property type="entry name" value="HTH_11"/>
</dbReference>
<dbReference type="Pfam" id="PF00359">
    <property type="entry name" value="PTS_EIIA_2"/>
    <property type="match status" value="1"/>
</dbReference>
<evidence type="ECO:0000259" key="6">
    <source>
        <dbReference type="PROSITE" id="PS51094"/>
    </source>
</evidence>
<accession>A0ABS3N9Z6</accession>
<dbReference type="InterPro" id="IPR013011">
    <property type="entry name" value="PTS_EIIB_2"/>
</dbReference>
<feature type="domain" description="PRD" evidence="8">
    <location>
        <begin position="305"/>
        <end position="412"/>
    </location>
</feature>
<keyword evidence="10" id="KW-1185">Reference proteome</keyword>
<dbReference type="SUPFAM" id="SSF46785">
    <property type="entry name" value="Winged helix' DNA-binding domain"/>
    <property type="match status" value="2"/>
</dbReference>
<comment type="caution">
    <text evidence="9">The sequence shown here is derived from an EMBL/GenBank/DDBJ whole genome shotgun (WGS) entry which is preliminary data.</text>
</comment>
<keyword evidence="3" id="KW-0805">Transcription regulation</keyword>
<proteinExistence type="predicted"/>
<feature type="domain" description="PRD" evidence="8">
    <location>
        <begin position="191"/>
        <end position="296"/>
    </location>
</feature>
<dbReference type="InterPro" id="IPR036095">
    <property type="entry name" value="PTS_EIIB-like_sf"/>
</dbReference>
<dbReference type="PROSITE" id="PS51094">
    <property type="entry name" value="PTS_EIIA_TYPE_2"/>
    <property type="match status" value="1"/>
</dbReference>
<dbReference type="Gene3D" id="3.40.930.10">
    <property type="entry name" value="Mannitol-specific EII, Chain A"/>
    <property type="match status" value="1"/>
</dbReference>
<dbReference type="SUPFAM" id="SSF52794">
    <property type="entry name" value="PTS system IIB component-like"/>
    <property type="match status" value="1"/>
</dbReference>
<dbReference type="Proteomes" id="UP000663981">
    <property type="component" value="Unassembled WGS sequence"/>
</dbReference>
<dbReference type="SUPFAM" id="SSF55804">
    <property type="entry name" value="Phoshotransferase/anion transport protein"/>
    <property type="match status" value="1"/>
</dbReference>
<dbReference type="RefSeq" id="WP_207981902.1">
    <property type="nucleotide sequence ID" value="NZ_JAGDEL010000029.1"/>
</dbReference>
<dbReference type="Gene3D" id="1.10.10.10">
    <property type="entry name" value="Winged helix-like DNA-binding domain superfamily/Winged helix DNA-binding domain"/>
    <property type="match status" value="2"/>
</dbReference>
<evidence type="ECO:0000259" key="8">
    <source>
        <dbReference type="PROSITE" id="PS51372"/>
    </source>
</evidence>
<dbReference type="PANTHER" id="PTHR30185">
    <property type="entry name" value="CRYPTIC BETA-GLUCOSIDE BGL OPERON ANTITERMINATOR"/>
    <property type="match status" value="1"/>
</dbReference>
<evidence type="ECO:0000256" key="1">
    <source>
        <dbReference type="ARBA" id="ARBA00022679"/>
    </source>
</evidence>
<evidence type="ECO:0000256" key="5">
    <source>
        <dbReference type="ARBA" id="ARBA00023163"/>
    </source>
</evidence>
<keyword evidence="4" id="KW-0010">Activator</keyword>
<dbReference type="InterPro" id="IPR036388">
    <property type="entry name" value="WH-like_DNA-bd_sf"/>
</dbReference>